<comment type="caution">
    <text evidence="1">The sequence shown here is derived from an EMBL/GenBank/DDBJ whole genome shotgun (WGS) entry which is preliminary data.</text>
</comment>
<dbReference type="Proteomes" id="UP001396898">
    <property type="component" value="Unassembled WGS sequence"/>
</dbReference>
<evidence type="ECO:0000313" key="1">
    <source>
        <dbReference type="EMBL" id="KAK8037233.1"/>
    </source>
</evidence>
<dbReference type="EMBL" id="JAQQWI010000002">
    <property type="protein sequence ID" value="KAK8037233.1"/>
    <property type="molecule type" value="Genomic_DNA"/>
</dbReference>
<proteinExistence type="predicted"/>
<keyword evidence="2" id="KW-1185">Reference proteome</keyword>
<organism evidence="1 2">
    <name type="scientific">Apiospora marii</name>
    <dbReference type="NCBI Taxonomy" id="335849"/>
    <lineage>
        <taxon>Eukaryota</taxon>
        <taxon>Fungi</taxon>
        <taxon>Dikarya</taxon>
        <taxon>Ascomycota</taxon>
        <taxon>Pezizomycotina</taxon>
        <taxon>Sordariomycetes</taxon>
        <taxon>Xylariomycetidae</taxon>
        <taxon>Amphisphaeriales</taxon>
        <taxon>Apiosporaceae</taxon>
        <taxon>Apiospora</taxon>
    </lineage>
</organism>
<name>A0ABR1SUP4_9PEZI</name>
<accession>A0ABR1SUP4</accession>
<sequence length="213" mass="23133">MSTAAATNIQSFHDMNFTDAYMDAFYDPVQLSPQMTRVMQQFSKREPITGAFSGCTGNCSGTLEAAGIDAQCHTVRNTSFVANYGKGGGGETLVFKTGTNVMNYHTGANFNMTIVYADTKIDPNDKYSSYDQMKSCRGVLTTVTCVLHHAVVAYPFSQREDGVIIPETQPARLRVLSTEPTTPSGHQPPNREPVFGGLSIAADSILNSTIVRR</sequence>
<gene>
    <name evidence="1" type="ORF">PG991_000579</name>
</gene>
<protein>
    <submittedName>
        <fullName evidence="1">Uncharacterized protein</fullName>
    </submittedName>
</protein>
<reference evidence="1 2" key="1">
    <citation type="submission" date="2023-01" db="EMBL/GenBank/DDBJ databases">
        <title>Analysis of 21 Apiospora genomes using comparative genomics revels a genus with tremendous synthesis potential of carbohydrate active enzymes and secondary metabolites.</title>
        <authorList>
            <person name="Sorensen T."/>
        </authorList>
    </citation>
    <scope>NUCLEOTIDE SEQUENCE [LARGE SCALE GENOMIC DNA]</scope>
    <source>
        <strain evidence="1 2">CBS 20057</strain>
    </source>
</reference>
<evidence type="ECO:0000313" key="2">
    <source>
        <dbReference type="Proteomes" id="UP001396898"/>
    </source>
</evidence>